<dbReference type="OrthoDB" id="9811744at2"/>
<keyword evidence="7" id="KW-0460">Magnesium</keyword>
<dbReference type="GO" id="GO:0005829">
    <property type="term" value="C:cytosol"/>
    <property type="evidence" value="ECO:0007669"/>
    <property type="project" value="TreeGrafter"/>
</dbReference>
<comment type="pathway">
    <text evidence="3">Cofactor biosynthesis; tetrahydrofolate biosynthesis; 7,8-dihydrofolate from 2-amino-4-hydroxy-6-hydroxymethyl-7,8-dihydropteridine diphosphate and 4-aminobenzoate: step 1/2.</text>
</comment>
<dbReference type="PROSITE" id="PS00793">
    <property type="entry name" value="DHPS_2"/>
    <property type="match status" value="1"/>
</dbReference>
<accession>A0A418NUI0</accession>
<reference evidence="10 11" key="1">
    <citation type="submission" date="2018-08" db="EMBL/GenBank/DDBJ databases">
        <title>Erythrobacter zhengii sp.nov., a bacterium isolated from deep-sea sediment.</title>
        <authorList>
            <person name="Fang C."/>
            <person name="Wu Y.-H."/>
            <person name="Sun C."/>
            <person name="Wang H."/>
            <person name="Cheng H."/>
            <person name="Meng F.-X."/>
            <person name="Wang C.-S."/>
            <person name="Xu X.-W."/>
        </authorList>
    </citation>
    <scope>NUCLEOTIDE SEQUENCE [LARGE SCALE GENOMIC DNA]</scope>
    <source>
        <strain evidence="10 11">V18</strain>
    </source>
</reference>
<dbReference type="Pfam" id="PF00809">
    <property type="entry name" value="Pterin_bind"/>
    <property type="match status" value="1"/>
</dbReference>
<dbReference type="Gene3D" id="3.20.20.20">
    <property type="entry name" value="Dihydropteroate synthase-like"/>
    <property type="match status" value="1"/>
</dbReference>
<comment type="catalytic activity">
    <reaction evidence="1">
        <text>(7,8-dihydropterin-6-yl)methyl diphosphate + 4-aminobenzoate = 7,8-dihydropteroate + diphosphate</text>
        <dbReference type="Rhea" id="RHEA:19949"/>
        <dbReference type="ChEBI" id="CHEBI:17836"/>
        <dbReference type="ChEBI" id="CHEBI:17839"/>
        <dbReference type="ChEBI" id="CHEBI:33019"/>
        <dbReference type="ChEBI" id="CHEBI:72950"/>
        <dbReference type="EC" id="2.5.1.15"/>
    </reaction>
</comment>
<protein>
    <recommendedName>
        <fullName evidence="4">dihydropteroate synthase</fullName>
        <ecNumber evidence="4">2.5.1.15</ecNumber>
    </recommendedName>
</protein>
<evidence type="ECO:0000256" key="5">
    <source>
        <dbReference type="ARBA" id="ARBA00022679"/>
    </source>
</evidence>
<dbReference type="InterPro" id="IPR000489">
    <property type="entry name" value="Pterin-binding_dom"/>
</dbReference>
<gene>
    <name evidence="10" type="primary">folP</name>
    <name evidence="10" type="ORF">D2V07_04340</name>
</gene>
<dbReference type="GO" id="GO:0046654">
    <property type="term" value="P:tetrahydrofolate biosynthetic process"/>
    <property type="evidence" value="ECO:0007669"/>
    <property type="project" value="TreeGrafter"/>
</dbReference>
<feature type="domain" description="Pterin-binding" evidence="9">
    <location>
        <begin position="98"/>
        <end position="352"/>
    </location>
</feature>
<dbReference type="InterPro" id="IPR045031">
    <property type="entry name" value="DHP_synth-like"/>
</dbReference>
<sequence length="370" mass="39244">MADQIYIQPLTFVPGPQAVEGEAVRLAGGMVYAREFAVMLRRNGQVIERHVATKSTIDDVLAGLPEEVGAEGEAQWANLRMAHTALQLGERTVRLDQPQVMGILNVTPDSFSDGGEFMDNAEAMQAQAAAMHEAGAAIIDVGGESTRPGAKEVWEGEEIQRVEPAVRHCAGMGAAVSIDTRRPAVMEAALAAGAHVINDVSALRYDPRSLEFAASSGAPVVLMHAPGNGEDLHAGPDYTSVVFDVFDFLKGARDRALNAGIARERIVLDPGIGFGKSLSDNLALLNALPLFHALGQPLLLGASRKRMIGALSNEAPAHKRLGGSLAIAQLGMDAGVQLLRVHDVAETVQARNVWRGLRDAALTDFAMLAD</sequence>
<keyword evidence="5 10" id="KW-0808">Transferase</keyword>
<dbReference type="SUPFAM" id="SSF51717">
    <property type="entry name" value="Dihydropteroate synthetase-like"/>
    <property type="match status" value="1"/>
</dbReference>
<name>A0A418NUI0_9SPHN</name>
<evidence type="ECO:0000259" key="9">
    <source>
        <dbReference type="PROSITE" id="PS50972"/>
    </source>
</evidence>
<keyword evidence="11" id="KW-1185">Reference proteome</keyword>
<dbReference type="PROSITE" id="PS50972">
    <property type="entry name" value="PTERIN_BINDING"/>
    <property type="match status" value="1"/>
</dbReference>
<dbReference type="EMBL" id="QXFL01000002">
    <property type="protein sequence ID" value="RIV87578.1"/>
    <property type="molecule type" value="Genomic_DNA"/>
</dbReference>
<dbReference type="PANTHER" id="PTHR20941:SF1">
    <property type="entry name" value="FOLIC ACID SYNTHESIS PROTEIN FOL1"/>
    <property type="match status" value="1"/>
</dbReference>
<keyword evidence="8" id="KW-0289">Folate biosynthesis</keyword>
<evidence type="ECO:0000256" key="8">
    <source>
        <dbReference type="ARBA" id="ARBA00022909"/>
    </source>
</evidence>
<evidence type="ECO:0000256" key="4">
    <source>
        <dbReference type="ARBA" id="ARBA00012458"/>
    </source>
</evidence>
<dbReference type="InterPro" id="IPR006390">
    <property type="entry name" value="DHP_synth_dom"/>
</dbReference>
<evidence type="ECO:0000256" key="2">
    <source>
        <dbReference type="ARBA" id="ARBA00001946"/>
    </source>
</evidence>
<comment type="caution">
    <text evidence="10">The sequence shown here is derived from an EMBL/GenBank/DDBJ whole genome shotgun (WGS) entry which is preliminary data.</text>
</comment>
<organism evidence="10 11">
    <name type="scientific">Aurantiacibacter zhengii</name>
    <dbReference type="NCBI Taxonomy" id="2307003"/>
    <lineage>
        <taxon>Bacteria</taxon>
        <taxon>Pseudomonadati</taxon>
        <taxon>Pseudomonadota</taxon>
        <taxon>Alphaproteobacteria</taxon>
        <taxon>Sphingomonadales</taxon>
        <taxon>Erythrobacteraceae</taxon>
        <taxon>Aurantiacibacter</taxon>
    </lineage>
</organism>
<evidence type="ECO:0000256" key="3">
    <source>
        <dbReference type="ARBA" id="ARBA00004763"/>
    </source>
</evidence>
<evidence type="ECO:0000256" key="7">
    <source>
        <dbReference type="ARBA" id="ARBA00022842"/>
    </source>
</evidence>
<dbReference type="CDD" id="cd00739">
    <property type="entry name" value="DHPS"/>
    <property type="match status" value="1"/>
</dbReference>
<dbReference type="EC" id="2.5.1.15" evidence="4"/>
<dbReference type="InterPro" id="IPR011005">
    <property type="entry name" value="Dihydropteroate_synth-like_sf"/>
</dbReference>
<dbReference type="Proteomes" id="UP000286576">
    <property type="component" value="Unassembled WGS sequence"/>
</dbReference>
<dbReference type="NCBIfam" id="TIGR01496">
    <property type="entry name" value="DHPS"/>
    <property type="match status" value="1"/>
</dbReference>
<dbReference type="GO" id="GO:0046872">
    <property type="term" value="F:metal ion binding"/>
    <property type="evidence" value="ECO:0007669"/>
    <property type="project" value="UniProtKB-KW"/>
</dbReference>
<evidence type="ECO:0000313" key="10">
    <source>
        <dbReference type="EMBL" id="RIV87578.1"/>
    </source>
</evidence>
<proteinExistence type="predicted"/>
<evidence type="ECO:0000256" key="6">
    <source>
        <dbReference type="ARBA" id="ARBA00022723"/>
    </source>
</evidence>
<dbReference type="PROSITE" id="PS00792">
    <property type="entry name" value="DHPS_1"/>
    <property type="match status" value="1"/>
</dbReference>
<comment type="cofactor">
    <cofactor evidence="2">
        <name>Mg(2+)</name>
        <dbReference type="ChEBI" id="CHEBI:18420"/>
    </cofactor>
</comment>
<dbReference type="GO" id="GO:0046656">
    <property type="term" value="P:folic acid biosynthetic process"/>
    <property type="evidence" value="ECO:0007669"/>
    <property type="project" value="UniProtKB-KW"/>
</dbReference>
<evidence type="ECO:0000256" key="1">
    <source>
        <dbReference type="ARBA" id="ARBA00000012"/>
    </source>
</evidence>
<dbReference type="GO" id="GO:0004156">
    <property type="term" value="F:dihydropteroate synthase activity"/>
    <property type="evidence" value="ECO:0007669"/>
    <property type="project" value="UniProtKB-EC"/>
</dbReference>
<dbReference type="RefSeq" id="WP_119585140.1">
    <property type="nucleotide sequence ID" value="NZ_CAWODQ010000012.1"/>
</dbReference>
<dbReference type="AlphaFoldDB" id="A0A418NUI0"/>
<keyword evidence="6" id="KW-0479">Metal-binding</keyword>
<dbReference type="PANTHER" id="PTHR20941">
    <property type="entry name" value="FOLATE SYNTHESIS PROTEINS"/>
    <property type="match status" value="1"/>
</dbReference>
<evidence type="ECO:0000313" key="11">
    <source>
        <dbReference type="Proteomes" id="UP000286576"/>
    </source>
</evidence>